<evidence type="ECO:0000256" key="1">
    <source>
        <dbReference type="SAM" id="MobiDB-lite"/>
    </source>
</evidence>
<organism evidence="2 3">
    <name type="scientific">Durusdinium trenchii</name>
    <dbReference type="NCBI Taxonomy" id="1381693"/>
    <lineage>
        <taxon>Eukaryota</taxon>
        <taxon>Sar</taxon>
        <taxon>Alveolata</taxon>
        <taxon>Dinophyceae</taxon>
        <taxon>Suessiales</taxon>
        <taxon>Symbiodiniaceae</taxon>
        <taxon>Durusdinium</taxon>
    </lineage>
</organism>
<keyword evidence="3" id="KW-1185">Reference proteome</keyword>
<feature type="region of interest" description="Disordered" evidence="1">
    <location>
        <begin position="1"/>
        <end position="56"/>
    </location>
</feature>
<evidence type="ECO:0000313" key="2">
    <source>
        <dbReference type="EMBL" id="CAK9100415.1"/>
    </source>
</evidence>
<feature type="non-terminal residue" evidence="2">
    <location>
        <position position="1"/>
    </location>
</feature>
<proteinExistence type="predicted"/>
<feature type="region of interest" description="Disordered" evidence="1">
    <location>
        <begin position="89"/>
        <end position="133"/>
    </location>
</feature>
<comment type="caution">
    <text evidence="2">The sequence shown here is derived from an EMBL/GenBank/DDBJ whole genome shotgun (WGS) entry which is preliminary data.</text>
</comment>
<sequence>ADAVCDQLEESGPPERPPAELQLEDGDEDADGRFDSQDDVGEMVPADTARSSAPSSLRAAAMQLELRQQPLSPSQPLRDELALEDGFDFNRDFEDHQEPSKPSKATTKHGGHGKSFSSEMKARKLGWRPLQLG</sequence>
<feature type="non-terminal residue" evidence="2">
    <location>
        <position position="133"/>
    </location>
</feature>
<accession>A0ABP0RJW1</accession>
<name>A0ABP0RJW1_9DINO</name>
<feature type="compositionally biased region" description="Basic and acidic residues" evidence="1">
    <location>
        <begin position="89"/>
        <end position="101"/>
    </location>
</feature>
<gene>
    <name evidence="2" type="ORF">SCF082_LOCUS46990</name>
</gene>
<protein>
    <submittedName>
        <fullName evidence="2">Uncharacterized protein</fullName>
    </submittedName>
</protein>
<dbReference type="Proteomes" id="UP001642464">
    <property type="component" value="Unassembled WGS sequence"/>
</dbReference>
<dbReference type="EMBL" id="CAXAMM010041620">
    <property type="protein sequence ID" value="CAK9100415.1"/>
    <property type="molecule type" value="Genomic_DNA"/>
</dbReference>
<evidence type="ECO:0000313" key="3">
    <source>
        <dbReference type="Proteomes" id="UP001642464"/>
    </source>
</evidence>
<reference evidence="2 3" key="1">
    <citation type="submission" date="2024-02" db="EMBL/GenBank/DDBJ databases">
        <authorList>
            <person name="Chen Y."/>
            <person name="Shah S."/>
            <person name="Dougan E. K."/>
            <person name="Thang M."/>
            <person name="Chan C."/>
        </authorList>
    </citation>
    <scope>NUCLEOTIDE SEQUENCE [LARGE SCALE GENOMIC DNA]</scope>
</reference>